<feature type="non-terminal residue" evidence="2">
    <location>
        <position position="224"/>
    </location>
</feature>
<name>A0A382WVD2_9ZZZZ</name>
<evidence type="ECO:0000259" key="1">
    <source>
        <dbReference type="Pfam" id="PF13472"/>
    </source>
</evidence>
<dbReference type="CDD" id="cd01834">
    <property type="entry name" value="SGNH_hydrolase_like_2"/>
    <property type="match status" value="1"/>
</dbReference>
<dbReference type="EMBL" id="UINC01162434">
    <property type="protein sequence ID" value="SVD62188.1"/>
    <property type="molecule type" value="Genomic_DNA"/>
</dbReference>
<accession>A0A382WVD2</accession>
<dbReference type="PANTHER" id="PTHR14209">
    <property type="entry name" value="ISOAMYL ACETATE-HYDROLYZING ESTERASE 1"/>
    <property type="match status" value="1"/>
</dbReference>
<dbReference type="InterPro" id="IPR013830">
    <property type="entry name" value="SGNH_hydro"/>
</dbReference>
<dbReference type="SUPFAM" id="SSF52266">
    <property type="entry name" value="SGNH hydrolase"/>
    <property type="match status" value="1"/>
</dbReference>
<dbReference type="InterPro" id="IPR045136">
    <property type="entry name" value="Iah1-like"/>
</dbReference>
<sequence>MTSQENMMKSLKKDTSKNTKPSLPLNLAGLIKSLLSVLALFGATATVDALDVNKGEHLVLLGNTLAERMQHHGWLETYAQLAMPEKELVFRNHGFSGDKVDKRPRNRGFINPHDYLTISKADVILTFFGANEAWDKNPGNYKGILSKWIDETKGKQYNGKSAPRIVLFSPIAHENLESPNLPDGKEQNKHLAAYATATAEVAKEKGVEYIDLFKASKDLYDVSG</sequence>
<reference evidence="2" key="1">
    <citation type="submission" date="2018-05" db="EMBL/GenBank/DDBJ databases">
        <authorList>
            <person name="Lanie J.A."/>
            <person name="Ng W.-L."/>
            <person name="Kazmierczak K.M."/>
            <person name="Andrzejewski T.M."/>
            <person name="Davidsen T.M."/>
            <person name="Wayne K.J."/>
            <person name="Tettelin H."/>
            <person name="Glass J.I."/>
            <person name="Rusch D."/>
            <person name="Podicherti R."/>
            <person name="Tsui H.-C.T."/>
            <person name="Winkler M.E."/>
        </authorList>
    </citation>
    <scope>NUCLEOTIDE SEQUENCE</scope>
</reference>
<feature type="non-terminal residue" evidence="2">
    <location>
        <position position="1"/>
    </location>
</feature>
<proteinExistence type="predicted"/>
<feature type="domain" description="SGNH hydrolase-type esterase" evidence="1">
    <location>
        <begin position="72"/>
        <end position="216"/>
    </location>
</feature>
<dbReference type="AlphaFoldDB" id="A0A382WVD2"/>
<evidence type="ECO:0000313" key="2">
    <source>
        <dbReference type="EMBL" id="SVD62188.1"/>
    </source>
</evidence>
<dbReference type="Gene3D" id="3.40.50.1110">
    <property type="entry name" value="SGNH hydrolase"/>
    <property type="match status" value="1"/>
</dbReference>
<dbReference type="PANTHER" id="PTHR14209:SF19">
    <property type="entry name" value="ISOAMYL ACETATE-HYDROLYZING ESTERASE 1 HOMOLOG"/>
    <property type="match status" value="1"/>
</dbReference>
<organism evidence="2">
    <name type="scientific">marine metagenome</name>
    <dbReference type="NCBI Taxonomy" id="408172"/>
    <lineage>
        <taxon>unclassified sequences</taxon>
        <taxon>metagenomes</taxon>
        <taxon>ecological metagenomes</taxon>
    </lineage>
</organism>
<dbReference type="Pfam" id="PF13472">
    <property type="entry name" value="Lipase_GDSL_2"/>
    <property type="match status" value="1"/>
</dbReference>
<gene>
    <name evidence="2" type="ORF">METZ01_LOCUS415042</name>
</gene>
<protein>
    <recommendedName>
        <fullName evidence="1">SGNH hydrolase-type esterase domain-containing protein</fullName>
    </recommendedName>
</protein>
<dbReference type="InterPro" id="IPR036514">
    <property type="entry name" value="SGNH_hydro_sf"/>
</dbReference>